<dbReference type="Proteomes" id="UP000005387">
    <property type="component" value="Unassembled WGS sequence"/>
</dbReference>
<dbReference type="InterPro" id="IPR019644">
    <property type="entry name" value="DUF2508"/>
</dbReference>
<sequence length="98" mass="11683">MRTLASWFHLERFKSKAKSKSVKFMPDEIWQLKKDVEDARKGWHNACRFFHYVVEPDEIEYAIYHLKAAEQRYVMLIRKAKAIQNVEWPASIVGESPQ</sequence>
<keyword evidence="2" id="KW-1185">Reference proteome</keyword>
<proteinExistence type="predicted"/>
<organism evidence="1 2">
    <name type="scientific">Paenibacillus curdlanolyticus YK9</name>
    <dbReference type="NCBI Taxonomy" id="717606"/>
    <lineage>
        <taxon>Bacteria</taxon>
        <taxon>Bacillati</taxon>
        <taxon>Bacillota</taxon>
        <taxon>Bacilli</taxon>
        <taxon>Bacillales</taxon>
        <taxon>Paenibacillaceae</taxon>
        <taxon>Paenibacillus</taxon>
    </lineage>
</organism>
<evidence type="ECO:0000313" key="1">
    <source>
        <dbReference type="EMBL" id="EFM09585.1"/>
    </source>
</evidence>
<dbReference type="RefSeq" id="WP_006039620.1">
    <property type="nucleotide sequence ID" value="NZ_AEDD01000010.1"/>
</dbReference>
<dbReference type="AlphaFoldDB" id="E0IDD0"/>
<reference evidence="1 2" key="1">
    <citation type="submission" date="2010-07" db="EMBL/GenBank/DDBJ databases">
        <title>The draft genome of Paenibacillus curdlanolyticus YK9.</title>
        <authorList>
            <consortium name="US DOE Joint Genome Institute (JGI-PGF)"/>
            <person name="Lucas S."/>
            <person name="Copeland A."/>
            <person name="Lapidus A."/>
            <person name="Cheng J.-F."/>
            <person name="Bruce D."/>
            <person name="Goodwin L."/>
            <person name="Pitluck S."/>
            <person name="Land M.L."/>
            <person name="Hauser L."/>
            <person name="Chang Y.-J."/>
            <person name="Jeffries C."/>
            <person name="Anderson I.J."/>
            <person name="Johnson E."/>
            <person name="Loganathan U."/>
            <person name="Mulhopadhyay B."/>
            <person name="Kyrpides N."/>
            <person name="Woyke T.J."/>
        </authorList>
    </citation>
    <scope>NUCLEOTIDE SEQUENCE [LARGE SCALE GENOMIC DNA]</scope>
    <source>
        <strain evidence="1 2">YK9</strain>
    </source>
</reference>
<dbReference type="Pfam" id="PF10704">
    <property type="entry name" value="DUF2508"/>
    <property type="match status" value="1"/>
</dbReference>
<evidence type="ECO:0008006" key="3">
    <source>
        <dbReference type="Google" id="ProtNLM"/>
    </source>
</evidence>
<dbReference type="OrthoDB" id="2649829at2"/>
<protein>
    <recommendedName>
        <fullName evidence="3">DUF2508 family protein</fullName>
    </recommendedName>
</protein>
<gene>
    <name evidence="1" type="ORF">PaecuDRAFT_3634</name>
</gene>
<evidence type="ECO:0000313" key="2">
    <source>
        <dbReference type="Proteomes" id="UP000005387"/>
    </source>
</evidence>
<name>E0IDD0_9BACL</name>
<dbReference type="EMBL" id="AEDD01000010">
    <property type="protein sequence ID" value="EFM09585.1"/>
    <property type="molecule type" value="Genomic_DNA"/>
</dbReference>
<accession>E0IDD0</accession>
<dbReference type="STRING" id="717606.PaecuDRAFT_3634"/>